<dbReference type="InterPro" id="IPR050922">
    <property type="entry name" value="LytR/CpsA/Psr_CW_biosynth"/>
</dbReference>
<evidence type="ECO:0000256" key="3">
    <source>
        <dbReference type="SAM" id="Phobius"/>
    </source>
</evidence>
<keyword evidence="6" id="KW-1185">Reference proteome</keyword>
<comment type="caution">
    <text evidence="5">The sequence shown here is derived from an EMBL/GenBank/DDBJ whole genome shotgun (WGS) entry which is preliminary data.</text>
</comment>
<evidence type="ECO:0000256" key="2">
    <source>
        <dbReference type="SAM" id="MobiDB-lite"/>
    </source>
</evidence>
<keyword evidence="3" id="KW-0812">Transmembrane</keyword>
<keyword evidence="3" id="KW-0472">Membrane</keyword>
<dbReference type="AlphaFoldDB" id="A0A918A238"/>
<reference evidence="5" key="1">
    <citation type="journal article" date="2014" name="Int. J. Syst. Evol. Microbiol.">
        <title>Complete genome sequence of Corynebacterium casei LMG S-19264T (=DSM 44701T), isolated from a smear-ripened cheese.</title>
        <authorList>
            <consortium name="US DOE Joint Genome Institute (JGI-PGF)"/>
            <person name="Walter F."/>
            <person name="Albersmeier A."/>
            <person name="Kalinowski J."/>
            <person name="Ruckert C."/>
        </authorList>
    </citation>
    <scope>NUCLEOTIDE SEQUENCE</scope>
    <source>
        <strain evidence="5">CGMCC 4.7430</strain>
    </source>
</reference>
<feature type="transmembrane region" description="Helical" evidence="3">
    <location>
        <begin position="38"/>
        <end position="59"/>
    </location>
</feature>
<dbReference type="EMBL" id="BMNK01000002">
    <property type="protein sequence ID" value="GGP02915.1"/>
    <property type="molecule type" value="Genomic_DNA"/>
</dbReference>
<evidence type="ECO:0000313" key="5">
    <source>
        <dbReference type="EMBL" id="GGP02915.1"/>
    </source>
</evidence>
<feature type="transmembrane region" description="Helical" evidence="3">
    <location>
        <begin position="71"/>
        <end position="96"/>
    </location>
</feature>
<dbReference type="InterPro" id="IPR004474">
    <property type="entry name" value="LytR_CpsA_psr"/>
</dbReference>
<sequence>MTGKDRDFGLGTSLALTLGSALLWGVAHLAAHRHRTGLALMAAHVFLLAFILTMATVFSTHLLSLAVQPRWITALVVALTVLAATWTAVIVWSYTLVRPAGGGIAGRALTTCLTIGLCALVLAPTAYAARLAYLSRDVMHHLFAGNAGPPVMSEDPWNGAQRVNFLLVGADSAPSRPGVRTDSMTVASVDTATGATTLFGLPRNLEDVPLPSGPARDRFPYGFTGTGEAHPGLLNEVFQYAEDHPEVVPRAAKGQRGSTLLKETIGGILGIPVSYYAMIDMRGFAEIIDAMGGVRVTVDEPIVYGRYREGLLPAGTRRLNGEEALWYGRSRTDSDDYVRMGRQKCLLNAVAKQADPVTVVNSFENLATATKRAISTDIPQSLLPALVELSQKVKDSHIRSLSFVPPLINTAAPDWRLIRQKVSQVLAERPIRIAATTPRPTPTTPERPVALDATCR</sequence>
<feature type="transmembrane region" description="Helical" evidence="3">
    <location>
        <begin position="12"/>
        <end position="31"/>
    </location>
</feature>
<dbReference type="Proteomes" id="UP000660745">
    <property type="component" value="Unassembled WGS sequence"/>
</dbReference>
<dbReference type="PANTHER" id="PTHR33392:SF6">
    <property type="entry name" value="POLYISOPRENYL-TEICHOIC ACID--PEPTIDOGLYCAN TEICHOIC ACID TRANSFERASE TAGU"/>
    <property type="match status" value="1"/>
</dbReference>
<evidence type="ECO:0000259" key="4">
    <source>
        <dbReference type="Pfam" id="PF03816"/>
    </source>
</evidence>
<dbReference type="PANTHER" id="PTHR33392">
    <property type="entry name" value="POLYISOPRENYL-TEICHOIC ACID--PEPTIDOGLYCAN TEICHOIC ACID TRANSFERASE TAGU"/>
    <property type="match status" value="1"/>
</dbReference>
<name>A0A918A238_9ACTN</name>
<evidence type="ECO:0000256" key="1">
    <source>
        <dbReference type="ARBA" id="ARBA00006068"/>
    </source>
</evidence>
<reference evidence="5" key="2">
    <citation type="submission" date="2020-09" db="EMBL/GenBank/DDBJ databases">
        <authorList>
            <person name="Sun Q."/>
            <person name="Zhou Y."/>
        </authorList>
    </citation>
    <scope>NUCLEOTIDE SEQUENCE</scope>
    <source>
        <strain evidence="5">CGMCC 4.7430</strain>
    </source>
</reference>
<feature type="domain" description="Cell envelope-related transcriptional attenuator" evidence="4">
    <location>
        <begin position="180"/>
        <end position="354"/>
    </location>
</feature>
<dbReference type="Pfam" id="PF03816">
    <property type="entry name" value="LytR_cpsA_psr"/>
    <property type="match status" value="1"/>
</dbReference>
<accession>A0A918A238</accession>
<dbReference type="NCBIfam" id="TIGR00350">
    <property type="entry name" value="lytR_cpsA_psr"/>
    <property type="match status" value="1"/>
</dbReference>
<comment type="similarity">
    <text evidence="1">Belongs to the LytR/CpsA/Psr (LCP) family.</text>
</comment>
<dbReference type="Gene3D" id="3.40.630.190">
    <property type="entry name" value="LCP protein"/>
    <property type="match status" value="1"/>
</dbReference>
<feature type="transmembrane region" description="Helical" evidence="3">
    <location>
        <begin position="108"/>
        <end position="129"/>
    </location>
</feature>
<proteinExistence type="inferred from homology"/>
<dbReference type="RefSeq" id="WP_189137471.1">
    <property type="nucleotide sequence ID" value="NZ_BMNK01000002.1"/>
</dbReference>
<keyword evidence="3" id="KW-1133">Transmembrane helix</keyword>
<protein>
    <recommendedName>
        <fullName evidence="4">Cell envelope-related transcriptional attenuator domain-containing protein</fullName>
    </recommendedName>
</protein>
<feature type="region of interest" description="Disordered" evidence="2">
    <location>
        <begin position="436"/>
        <end position="456"/>
    </location>
</feature>
<organism evidence="5 6">
    <name type="scientific">Nonomuraea glycinis</name>
    <dbReference type="NCBI Taxonomy" id="2047744"/>
    <lineage>
        <taxon>Bacteria</taxon>
        <taxon>Bacillati</taxon>
        <taxon>Actinomycetota</taxon>
        <taxon>Actinomycetes</taxon>
        <taxon>Streptosporangiales</taxon>
        <taxon>Streptosporangiaceae</taxon>
        <taxon>Nonomuraea</taxon>
    </lineage>
</organism>
<gene>
    <name evidence="5" type="ORF">GCM10012278_12040</name>
</gene>
<evidence type="ECO:0000313" key="6">
    <source>
        <dbReference type="Proteomes" id="UP000660745"/>
    </source>
</evidence>